<organism evidence="2 3">
    <name type="scientific">Trichoderma arundinaceum</name>
    <dbReference type="NCBI Taxonomy" id="490622"/>
    <lineage>
        <taxon>Eukaryota</taxon>
        <taxon>Fungi</taxon>
        <taxon>Dikarya</taxon>
        <taxon>Ascomycota</taxon>
        <taxon>Pezizomycotina</taxon>
        <taxon>Sordariomycetes</taxon>
        <taxon>Hypocreomycetidae</taxon>
        <taxon>Hypocreales</taxon>
        <taxon>Hypocreaceae</taxon>
        <taxon>Trichoderma</taxon>
    </lineage>
</organism>
<evidence type="ECO:0000313" key="3">
    <source>
        <dbReference type="Proteomes" id="UP000266272"/>
    </source>
</evidence>
<evidence type="ECO:0000259" key="1">
    <source>
        <dbReference type="Pfam" id="PF01738"/>
    </source>
</evidence>
<gene>
    <name evidence="2" type="ORF">TARUN_9058</name>
</gene>
<dbReference type="SUPFAM" id="SSF53474">
    <property type="entry name" value="alpha/beta-Hydrolases"/>
    <property type="match status" value="1"/>
</dbReference>
<dbReference type="Pfam" id="PF01738">
    <property type="entry name" value="DLH"/>
    <property type="match status" value="1"/>
</dbReference>
<dbReference type="Gene3D" id="3.40.50.1820">
    <property type="entry name" value="alpha/beta hydrolase"/>
    <property type="match status" value="1"/>
</dbReference>
<dbReference type="OrthoDB" id="17560at2759"/>
<dbReference type="InterPro" id="IPR002925">
    <property type="entry name" value="Dienelactn_hydro"/>
</dbReference>
<keyword evidence="3" id="KW-1185">Reference proteome</keyword>
<dbReference type="PANTHER" id="PTHR17630">
    <property type="entry name" value="DIENELACTONE HYDROLASE"/>
    <property type="match status" value="1"/>
</dbReference>
<dbReference type="AlphaFoldDB" id="A0A395NAS4"/>
<evidence type="ECO:0000313" key="2">
    <source>
        <dbReference type="EMBL" id="RFU73202.1"/>
    </source>
</evidence>
<name>A0A395NAS4_TRIAR</name>
<dbReference type="EMBL" id="PXOA01000687">
    <property type="protein sequence ID" value="RFU73202.1"/>
    <property type="molecule type" value="Genomic_DNA"/>
</dbReference>
<dbReference type="InterPro" id="IPR029058">
    <property type="entry name" value="AB_hydrolase_fold"/>
</dbReference>
<reference evidence="2 3" key="1">
    <citation type="journal article" date="2018" name="PLoS Pathog.">
        <title>Evolution of structural diversity of trichothecenes, a family of toxins produced by plant pathogenic and entomopathogenic fungi.</title>
        <authorList>
            <person name="Proctor R.H."/>
            <person name="McCormick S.P."/>
            <person name="Kim H.S."/>
            <person name="Cardoza R.E."/>
            <person name="Stanley A.M."/>
            <person name="Lindo L."/>
            <person name="Kelly A."/>
            <person name="Brown D.W."/>
            <person name="Lee T."/>
            <person name="Vaughan M.M."/>
            <person name="Alexander N.J."/>
            <person name="Busman M."/>
            <person name="Gutierrez S."/>
        </authorList>
    </citation>
    <scope>NUCLEOTIDE SEQUENCE [LARGE SCALE GENOMIC DNA]</scope>
    <source>
        <strain evidence="2 3">IBT 40837</strain>
    </source>
</reference>
<proteinExistence type="predicted"/>
<comment type="caution">
    <text evidence="2">The sequence shown here is derived from an EMBL/GenBank/DDBJ whole genome shotgun (WGS) entry which is preliminary data.</text>
</comment>
<dbReference type="STRING" id="490622.A0A395NAS4"/>
<keyword evidence="2" id="KW-0378">Hydrolase</keyword>
<accession>A0A395NAS4</accession>
<dbReference type="Proteomes" id="UP000266272">
    <property type="component" value="Unassembled WGS sequence"/>
</dbReference>
<feature type="domain" description="Dienelactone hydrolase" evidence="1">
    <location>
        <begin position="31"/>
        <end position="243"/>
    </location>
</feature>
<protein>
    <submittedName>
        <fullName evidence="2">Dienelactone hydrolase</fullName>
    </submittedName>
</protein>
<dbReference type="GO" id="GO:0016787">
    <property type="term" value="F:hydrolase activity"/>
    <property type="evidence" value="ECO:0007669"/>
    <property type="project" value="UniProtKB-KW"/>
</dbReference>
<dbReference type="PANTHER" id="PTHR17630:SF44">
    <property type="entry name" value="PROTEIN AIM2"/>
    <property type="match status" value="1"/>
</dbReference>
<sequence>MASNPPGACCTIGVRHKGEPAGQNIKVGKYQAYIAVPDKSKIHEEAAILYIPDVIGIWQNSKLIADQFAVNGYLTLIIDVFNGDPLPLNLHLNGPEGFTIVAEWLSKGSTGNNPHTNEYVDPIVELAIKYLREEKGIKKLGAVGYCFGAKVVGFFAHPSFVEEEELAGFKGPLSIAAADNDIVFPADKRHVSEKILAAGGQPYQISLYSHVTHGFSVRCDISKKVQRYAKEQAFIQAVTWFDTWLVPE</sequence>